<keyword evidence="3 5" id="KW-0012">Acyltransferase</keyword>
<dbReference type="RefSeq" id="WP_106538931.1">
    <property type="nucleotide sequence ID" value="NZ_RZHB01000034.1"/>
</dbReference>
<dbReference type="PANTHER" id="PTHR10993">
    <property type="entry name" value="OCTANOYLTRANSFERASE"/>
    <property type="match status" value="1"/>
</dbReference>
<sequence length="235" mass="25561">MVANDGDGSVLPVRRNLWDVAELRVIRHEGLVPYETAWEEQRRLHAARVAGEIDDTVVLLEHEPVYTAGKRTKPSDRPLPGSGAPVVDVDRGGEITWHGPGQIVGYPILALPERVDVIGYVRRVEQLMIDVCAELGVDGVRVDGRSGVWIPADGRGPERKIGAVGLRVAQGVSMHGFALNCNCDLTWYDRIVPCGISDAATTSLAREAGRDVTVAEVLPHVERHLDDVLALQPHA</sequence>
<dbReference type="HAMAP" id="MF_00013">
    <property type="entry name" value="LipB"/>
    <property type="match status" value="1"/>
</dbReference>
<dbReference type="Proteomes" id="UP000243528">
    <property type="component" value="Unassembled WGS sequence"/>
</dbReference>
<evidence type="ECO:0000256" key="7">
    <source>
        <dbReference type="PIRSR" id="PIRSR016262-1"/>
    </source>
</evidence>
<evidence type="ECO:0000256" key="2">
    <source>
        <dbReference type="ARBA" id="ARBA00022679"/>
    </source>
</evidence>
<dbReference type="GO" id="GO:0005737">
    <property type="term" value="C:cytoplasm"/>
    <property type="evidence" value="ECO:0007669"/>
    <property type="project" value="UniProtKB-SubCell"/>
</dbReference>
<comment type="pathway">
    <text evidence="1 5 6">Protein modification; protein lipoylation via endogenous pathway; protein N(6)-(lipoyl)lysine from octanoyl-[acyl-carrier-protein]: step 1/2.</text>
</comment>
<dbReference type="NCBIfam" id="TIGR00214">
    <property type="entry name" value="lipB"/>
    <property type="match status" value="1"/>
</dbReference>
<proteinExistence type="inferred from homology"/>
<dbReference type="GO" id="GO:0033819">
    <property type="term" value="F:lipoyl(octanoyl) transferase activity"/>
    <property type="evidence" value="ECO:0007669"/>
    <property type="project" value="UniProtKB-EC"/>
</dbReference>
<dbReference type="EC" id="2.3.1.181" evidence="5 6"/>
<comment type="similarity">
    <text evidence="5 6">Belongs to the LipB family.</text>
</comment>
<dbReference type="NCBIfam" id="NF010925">
    <property type="entry name" value="PRK14345.1"/>
    <property type="match status" value="1"/>
</dbReference>
<dbReference type="GO" id="GO:0009249">
    <property type="term" value="P:protein lipoylation"/>
    <property type="evidence" value="ECO:0007669"/>
    <property type="project" value="InterPro"/>
</dbReference>
<dbReference type="PANTHER" id="PTHR10993:SF7">
    <property type="entry name" value="LIPOYLTRANSFERASE 2, MITOCHONDRIAL-RELATED"/>
    <property type="match status" value="1"/>
</dbReference>
<dbReference type="InterPro" id="IPR000544">
    <property type="entry name" value="Octanoyltransferase"/>
</dbReference>
<evidence type="ECO:0000256" key="3">
    <source>
        <dbReference type="ARBA" id="ARBA00023315"/>
    </source>
</evidence>
<dbReference type="Gene3D" id="3.30.930.10">
    <property type="entry name" value="Bira Bifunctional Protein, Domain 2"/>
    <property type="match status" value="1"/>
</dbReference>
<feature type="binding site" evidence="5 8">
    <location>
        <begin position="163"/>
        <end position="165"/>
    </location>
    <ligand>
        <name>substrate</name>
    </ligand>
</feature>
<dbReference type="Pfam" id="PF21948">
    <property type="entry name" value="LplA-B_cat"/>
    <property type="match status" value="1"/>
</dbReference>
<keyword evidence="2 5" id="KW-0808">Transferase</keyword>
<protein>
    <recommendedName>
        <fullName evidence="5 6">Octanoyltransferase</fullName>
        <ecNumber evidence="5 6">2.3.1.181</ecNumber>
    </recommendedName>
    <alternativeName>
        <fullName evidence="5">Lipoate-protein ligase B</fullName>
    </alternativeName>
    <alternativeName>
        <fullName evidence="5">Lipoyl/octanoyl transferase</fullName>
    </alternativeName>
    <alternativeName>
        <fullName evidence="5">Octanoyl-[acyl-carrier-protein]-protein N-octanoyltransferase</fullName>
    </alternativeName>
</protein>
<evidence type="ECO:0000256" key="9">
    <source>
        <dbReference type="PIRSR" id="PIRSR016262-3"/>
    </source>
</evidence>
<gene>
    <name evidence="5" type="primary">lipB</name>
    <name evidence="11" type="ORF">CLV30_11750</name>
</gene>
<feature type="active site" description="Acyl-thioester intermediate" evidence="5 7">
    <location>
        <position position="194"/>
    </location>
</feature>
<feature type="binding site" evidence="5 8">
    <location>
        <begin position="176"/>
        <end position="178"/>
    </location>
    <ligand>
        <name>substrate</name>
    </ligand>
</feature>
<comment type="subcellular location">
    <subcellularLocation>
        <location evidence="5">Cytoplasm</location>
    </subcellularLocation>
</comment>
<dbReference type="OrthoDB" id="9787061at2"/>
<feature type="domain" description="BPL/LPL catalytic" evidence="10">
    <location>
        <begin position="51"/>
        <end position="233"/>
    </location>
</feature>
<feature type="binding site" evidence="5 8">
    <location>
        <begin position="91"/>
        <end position="98"/>
    </location>
    <ligand>
        <name>substrate</name>
    </ligand>
</feature>
<keyword evidence="5" id="KW-0963">Cytoplasm</keyword>
<dbReference type="AlphaFoldDB" id="A0A2P8DRA9"/>
<comment type="miscellaneous">
    <text evidence="5">In the reaction, the free carboxyl group of octanoic acid is attached via an amide linkage to the epsilon-amino group of a specific lysine residue of lipoyl domains of lipoate-dependent enzymes.</text>
</comment>
<comment type="catalytic activity">
    <reaction evidence="5 6">
        <text>octanoyl-[ACP] + L-lysyl-[protein] = N(6)-octanoyl-L-lysyl-[protein] + holo-[ACP] + H(+)</text>
        <dbReference type="Rhea" id="RHEA:17665"/>
        <dbReference type="Rhea" id="RHEA-COMP:9636"/>
        <dbReference type="Rhea" id="RHEA-COMP:9685"/>
        <dbReference type="Rhea" id="RHEA-COMP:9752"/>
        <dbReference type="Rhea" id="RHEA-COMP:9928"/>
        <dbReference type="ChEBI" id="CHEBI:15378"/>
        <dbReference type="ChEBI" id="CHEBI:29969"/>
        <dbReference type="ChEBI" id="CHEBI:64479"/>
        <dbReference type="ChEBI" id="CHEBI:78463"/>
        <dbReference type="ChEBI" id="CHEBI:78809"/>
        <dbReference type="EC" id="2.3.1.181"/>
    </reaction>
</comment>
<comment type="caution">
    <text evidence="11">The sequence shown here is derived from an EMBL/GenBank/DDBJ whole genome shotgun (WGS) entry which is preliminary data.</text>
</comment>
<dbReference type="InterPro" id="IPR045864">
    <property type="entry name" value="aa-tRNA-synth_II/BPL/LPL"/>
</dbReference>
<dbReference type="UniPathway" id="UPA00538">
    <property type="reaction ID" value="UER00592"/>
</dbReference>
<dbReference type="PIRSF" id="PIRSF016262">
    <property type="entry name" value="LPLase"/>
    <property type="match status" value="1"/>
</dbReference>
<accession>A0A2P8DRA9</accession>
<evidence type="ECO:0000256" key="6">
    <source>
        <dbReference type="PIRNR" id="PIRNR016262"/>
    </source>
</evidence>
<dbReference type="PROSITE" id="PS01313">
    <property type="entry name" value="LIPB"/>
    <property type="match status" value="1"/>
</dbReference>
<dbReference type="InterPro" id="IPR004143">
    <property type="entry name" value="BPL_LPL_catalytic"/>
</dbReference>
<evidence type="ECO:0000256" key="8">
    <source>
        <dbReference type="PIRSR" id="PIRSR016262-2"/>
    </source>
</evidence>
<keyword evidence="12" id="KW-1185">Reference proteome</keyword>
<evidence type="ECO:0000256" key="4">
    <source>
        <dbReference type="ARBA" id="ARBA00024732"/>
    </source>
</evidence>
<organism evidence="11 12">
    <name type="scientific">Haloactinopolyspora alba</name>
    <dbReference type="NCBI Taxonomy" id="648780"/>
    <lineage>
        <taxon>Bacteria</taxon>
        <taxon>Bacillati</taxon>
        <taxon>Actinomycetota</taxon>
        <taxon>Actinomycetes</taxon>
        <taxon>Jiangellales</taxon>
        <taxon>Jiangellaceae</taxon>
        <taxon>Haloactinopolyspora</taxon>
    </lineage>
</organism>
<evidence type="ECO:0000313" key="12">
    <source>
        <dbReference type="Proteomes" id="UP000243528"/>
    </source>
</evidence>
<evidence type="ECO:0000313" key="11">
    <source>
        <dbReference type="EMBL" id="PSK99747.1"/>
    </source>
</evidence>
<dbReference type="InterPro" id="IPR020605">
    <property type="entry name" value="Octanoyltransferase_CS"/>
</dbReference>
<comment type="function">
    <text evidence="4 5 6">Catalyzes the transfer of endogenously produced octanoic acid from octanoyl-acyl-carrier-protein onto the lipoyl domains of lipoate-dependent enzymes. Lipoyl-ACP can also act as a substrate although octanoyl-ACP is likely to be the physiological substrate.</text>
</comment>
<evidence type="ECO:0000256" key="1">
    <source>
        <dbReference type="ARBA" id="ARBA00004821"/>
    </source>
</evidence>
<dbReference type="PROSITE" id="PS51733">
    <property type="entry name" value="BPL_LPL_CATALYTIC"/>
    <property type="match status" value="1"/>
</dbReference>
<name>A0A2P8DRA9_9ACTN</name>
<dbReference type="EMBL" id="PYGE01000017">
    <property type="protein sequence ID" value="PSK99747.1"/>
    <property type="molecule type" value="Genomic_DNA"/>
</dbReference>
<evidence type="ECO:0000256" key="5">
    <source>
        <dbReference type="HAMAP-Rule" id="MF_00013"/>
    </source>
</evidence>
<dbReference type="CDD" id="cd16444">
    <property type="entry name" value="LipB"/>
    <property type="match status" value="1"/>
</dbReference>
<dbReference type="FunFam" id="3.30.930.10:FF:000035">
    <property type="entry name" value="Putative lipoyltransferase 2, mitochondrial"/>
    <property type="match status" value="1"/>
</dbReference>
<dbReference type="SUPFAM" id="SSF55681">
    <property type="entry name" value="Class II aaRS and biotin synthetases"/>
    <property type="match status" value="1"/>
</dbReference>
<evidence type="ECO:0000259" key="10">
    <source>
        <dbReference type="PROSITE" id="PS51733"/>
    </source>
</evidence>
<reference evidence="11 12" key="1">
    <citation type="submission" date="2018-03" db="EMBL/GenBank/DDBJ databases">
        <title>Genomic Encyclopedia of Archaeal and Bacterial Type Strains, Phase II (KMG-II): from individual species to whole genera.</title>
        <authorList>
            <person name="Goeker M."/>
        </authorList>
    </citation>
    <scope>NUCLEOTIDE SEQUENCE [LARGE SCALE GENOMIC DNA]</scope>
    <source>
        <strain evidence="11 12">DSM 45211</strain>
    </source>
</reference>
<feature type="site" description="Lowers pKa of active site Cys" evidence="5 9">
    <location>
        <position position="160"/>
    </location>
</feature>